<keyword evidence="10" id="KW-0966">Cell projection</keyword>
<accession>A0A069A1F7</accession>
<dbReference type="EMBL" id="LK932861">
    <property type="protein sequence ID" value="CDS99066.1"/>
    <property type="molecule type" value="Genomic_DNA"/>
</dbReference>
<gene>
    <name evidence="10" type="primary">motA</name>
    <name evidence="12" type="ORF">BN1095_210167</name>
    <name evidence="10" type="ORF">BN1096_160159</name>
    <name evidence="11" type="ORF">BN1097_140161</name>
</gene>
<dbReference type="EMBL" id="LK932347">
    <property type="protein sequence ID" value="CDS83343.1"/>
    <property type="molecule type" value="Genomic_DNA"/>
</dbReference>
<evidence type="ECO:0000256" key="3">
    <source>
        <dbReference type="ARBA" id="ARBA00022448"/>
    </source>
</evidence>
<evidence type="ECO:0000256" key="7">
    <source>
        <dbReference type="ARBA" id="ARBA00023136"/>
    </source>
</evidence>
<evidence type="ECO:0000256" key="8">
    <source>
        <dbReference type="SAM" id="Phobius"/>
    </source>
</evidence>
<evidence type="ECO:0000313" key="12">
    <source>
        <dbReference type="EMBL" id="CDS99066.1"/>
    </source>
</evidence>
<dbReference type="AlphaFoldDB" id="A0A069A1F7"/>
<feature type="domain" description="MotA/TolQ/ExbB proton channel" evidence="9">
    <location>
        <begin position="106"/>
        <end position="223"/>
    </location>
</feature>
<dbReference type="Pfam" id="PF01618">
    <property type="entry name" value="MotA_ExbB"/>
    <property type="match status" value="1"/>
</dbReference>
<dbReference type="GO" id="GO:0071978">
    <property type="term" value="P:bacterial-type flagellum-dependent swarming motility"/>
    <property type="evidence" value="ECO:0007669"/>
    <property type="project" value="InterPro"/>
</dbReference>
<evidence type="ECO:0000313" key="11">
    <source>
        <dbReference type="EMBL" id="CDS83343.1"/>
    </source>
</evidence>
<protein>
    <submittedName>
        <fullName evidence="10">Flagellar motor rotation protein MotA</fullName>
    </submittedName>
</protein>
<keyword evidence="3" id="KW-0813">Transport</keyword>
<dbReference type="InterPro" id="IPR002898">
    <property type="entry name" value="MotA_ExbB_proton_chnl"/>
</dbReference>
<evidence type="ECO:0000313" key="10">
    <source>
        <dbReference type="EMBL" id="CDS83228.1"/>
    </source>
</evidence>
<keyword evidence="4" id="KW-1003">Cell membrane</keyword>
<feature type="transmembrane region" description="Helical" evidence="8">
    <location>
        <begin position="153"/>
        <end position="173"/>
    </location>
</feature>
<dbReference type="PANTHER" id="PTHR30433:SF2">
    <property type="entry name" value="MOTILITY PROTEIN A"/>
    <property type="match status" value="1"/>
</dbReference>
<dbReference type="GO" id="GO:0006935">
    <property type="term" value="P:chemotaxis"/>
    <property type="evidence" value="ECO:0007669"/>
    <property type="project" value="InterPro"/>
</dbReference>
<keyword evidence="10" id="KW-0969">Cilium</keyword>
<organism evidence="10">
    <name type="scientific">Clostridioides difficile</name>
    <name type="common">Peptoclostridium difficile</name>
    <dbReference type="NCBI Taxonomy" id="1496"/>
    <lineage>
        <taxon>Bacteria</taxon>
        <taxon>Bacillati</taxon>
        <taxon>Bacillota</taxon>
        <taxon>Clostridia</taxon>
        <taxon>Peptostreptococcales</taxon>
        <taxon>Peptostreptococcaceae</taxon>
        <taxon>Clostridioides</taxon>
    </lineage>
</organism>
<evidence type="ECO:0000256" key="1">
    <source>
        <dbReference type="ARBA" id="ARBA00004651"/>
    </source>
</evidence>
<dbReference type="InterPro" id="IPR047055">
    <property type="entry name" value="MotA-like"/>
</dbReference>
<feature type="transmembrane region" description="Helical" evidence="8">
    <location>
        <begin position="185"/>
        <end position="204"/>
    </location>
</feature>
<evidence type="ECO:0000256" key="2">
    <source>
        <dbReference type="ARBA" id="ARBA00008038"/>
    </source>
</evidence>
<evidence type="ECO:0000256" key="5">
    <source>
        <dbReference type="ARBA" id="ARBA00022692"/>
    </source>
</evidence>
<keyword evidence="7 8" id="KW-0472">Membrane</keyword>
<dbReference type="GO" id="GO:0005886">
    <property type="term" value="C:plasma membrane"/>
    <property type="evidence" value="ECO:0007669"/>
    <property type="project" value="UniProtKB-SubCell"/>
</dbReference>
<reference evidence="10" key="1">
    <citation type="submission" date="2014-07" db="EMBL/GenBank/DDBJ databases">
        <authorList>
            <person name="Monot Marc"/>
        </authorList>
    </citation>
    <scope>NUCLEOTIDE SEQUENCE</scope>
    <source>
        <strain evidence="12">7032989</strain>
        <strain evidence="11">7032994</strain>
    </source>
</reference>
<dbReference type="InterPro" id="IPR000540">
    <property type="entry name" value="Flag_MotA_CS"/>
</dbReference>
<sequence>MKKTDSLTFIGLIVSTVLVLVGAAKGSSSGLKNFFDVSSILITVLGSFGALMITFTIDDIKLIKNALQYSFKTMSVSKLDLLEQFKTLSKKARKEGLLSIESDVMGIEDPFMKKGLELCIDGLEINEIRSILELEIDSVEDTNNRYSKLFKTWGTFAPAFGMLGTLIGLIQMLSDLTSPDLIASGMGKALITTFYGSLLANIALNPIAYNIDEKTEKEIYVKEMMLEGIISIQSGESSIVVEERLATYLSNNEKLEIMKSNKNTERAMSNGA</sequence>
<evidence type="ECO:0000256" key="6">
    <source>
        <dbReference type="ARBA" id="ARBA00022989"/>
    </source>
</evidence>
<name>A0A069A1F7_CLODI</name>
<dbReference type="PANTHER" id="PTHR30433">
    <property type="entry name" value="CHEMOTAXIS PROTEIN MOTA"/>
    <property type="match status" value="1"/>
</dbReference>
<keyword evidence="10" id="KW-0282">Flagellum</keyword>
<feature type="transmembrane region" description="Helical" evidence="8">
    <location>
        <begin position="39"/>
        <end position="57"/>
    </location>
</feature>
<keyword evidence="6 8" id="KW-1133">Transmembrane helix</keyword>
<comment type="subcellular location">
    <subcellularLocation>
        <location evidence="1">Cell membrane</location>
        <topology evidence="1">Multi-pass membrane protein</topology>
    </subcellularLocation>
</comment>
<proteinExistence type="inferred from homology"/>
<evidence type="ECO:0000259" key="9">
    <source>
        <dbReference type="Pfam" id="PF01618"/>
    </source>
</evidence>
<dbReference type="RefSeq" id="WP_021366053.1">
    <property type="nucleotide sequence ID" value="NZ_BBYB01000122.1"/>
</dbReference>
<comment type="similarity">
    <text evidence="2">Belongs to the MotA family.</text>
</comment>
<dbReference type="EMBL" id="LK932465">
    <property type="protein sequence ID" value="CDS83228.1"/>
    <property type="molecule type" value="Genomic_DNA"/>
</dbReference>
<evidence type="ECO:0000256" key="4">
    <source>
        <dbReference type="ARBA" id="ARBA00022475"/>
    </source>
</evidence>
<dbReference type="PROSITE" id="PS01307">
    <property type="entry name" value="MOTA"/>
    <property type="match status" value="1"/>
</dbReference>
<keyword evidence="5 8" id="KW-0812">Transmembrane</keyword>